<keyword evidence="1" id="KW-0805">Transcription regulation</keyword>
<dbReference type="SMART" id="SM00501">
    <property type="entry name" value="BRIGHT"/>
    <property type="match status" value="2"/>
</dbReference>
<dbReference type="PANTHER" id="PTHR15348:SF0">
    <property type="entry name" value="PROTEIN DEAD RINGER"/>
    <property type="match status" value="1"/>
</dbReference>
<dbReference type="CDD" id="cd16100">
    <property type="entry name" value="ARID"/>
    <property type="match status" value="2"/>
</dbReference>
<evidence type="ECO:0000256" key="3">
    <source>
        <dbReference type="ARBA" id="ARBA00023163"/>
    </source>
</evidence>
<evidence type="ECO:0000259" key="6">
    <source>
        <dbReference type="PROSITE" id="PS51011"/>
    </source>
</evidence>
<dbReference type="PANTHER" id="PTHR15348">
    <property type="entry name" value="AT-RICH INTERACTIVE DOMAIN-CONTAINING PROTEIN ARID DOMAIN- CONTAINING PROTEIN DEAD RINGER PROTEIN B-CELL REGULATOR OF IGH TRANSCRIPTION BRIGHT"/>
    <property type="match status" value="1"/>
</dbReference>
<dbReference type="InterPro" id="IPR011011">
    <property type="entry name" value="Znf_FYVE_PHD"/>
</dbReference>
<evidence type="ECO:0000256" key="4">
    <source>
        <dbReference type="ARBA" id="ARBA00023242"/>
    </source>
</evidence>
<dbReference type="InterPro" id="IPR001606">
    <property type="entry name" value="ARID_dom"/>
</dbReference>
<dbReference type="Gene3D" id="1.10.150.60">
    <property type="entry name" value="ARID DNA-binding domain"/>
    <property type="match status" value="2"/>
</dbReference>
<dbReference type="GO" id="GO:0006357">
    <property type="term" value="P:regulation of transcription by RNA polymerase II"/>
    <property type="evidence" value="ECO:0007669"/>
    <property type="project" value="InterPro"/>
</dbReference>
<keyword evidence="4" id="KW-0539">Nucleus</keyword>
<organism evidence="7 8">
    <name type="scientific">Galdieria yellowstonensis</name>
    <dbReference type="NCBI Taxonomy" id="3028027"/>
    <lineage>
        <taxon>Eukaryota</taxon>
        <taxon>Rhodophyta</taxon>
        <taxon>Bangiophyceae</taxon>
        <taxon>Galdieriales</taxon>
        <taxon>Galdieriaceae</taxon>
        <taxon>Galdieria</taxon>
    </lineage>
</organism>
<evidence type="ECO:0000313" key="8">
    <source>
        <dbReference type="Proteomes" id="UP001300502"/>
    </source>
</evidence>
<dbReference type="Gene3D" id="3.30.40.10">
    <property type="entry name" value="Zinc/RING finger domain, C3HC4 (zinc finger)"/>
    <property type="match status" value="1"/>
</dbReference>
<feature type="region of interest" description="Disordered" evidence="5">
    <location>
        <begin position="590"/>
        <end position="632"/>
    </location>
</feature>
<evidence type="ECO:0000256" key="2">
    <source>
        <dbReference type="ARBA" id="ARBA00023125"/>
    </source>
</evidence>
<feature type="region of interest" description="Disordered" evidence="5">
    <location>
        <begin position="434"/>
        <end position="461"/>
    </location>
</feature>
<dbReference type="InterPro" id="IPR013083">
    <property type="entry name" value="Znf_RING/FYVE/PHD"/>
</dbReference>
<keyword evidence="3" id="KW-0804">Transcription</keyword>
<keyword evidence="8" id="KW-1185">Reference proteome</keyword>
<dbReference type="GO" id="GO:0003677">
    <property type="term" value="F:DNA binding"/>
    <property type="evidence" value="ECO:0007669"/>
    <property type="project" value="UniProtKB-KW"/>
</dbReference>
<dbReference type="InterPro" id="IPR045147">
    <property type="entry name" value="ARI3A/B/C"/>
</dbReference>
<reference evidence="7 8" key="1">
    <citation type="submission" date="2022-07" db="EMBL/GenBank/DDBJ databases">
        <title>Genome-wide signatures of adaptation to extreme environments.</title>
        <authorList>
            <person name="Cho C.H."/>
            <person name="Yoon H.S."/>
        </authorList>
    </citation>
    <scope>NUCLEOTIDE SEQUENCE [LARGE SCALE GENOMIC DNA]</scope>
    <source>
        <strain evidence="7 8">108.79 E11</strain>
    </source>
</reference>
<feature type="domain" description="ARID" evidence="6">
    <location>
        <begin position="498"/>
        <end position="591"/>
    </location>
</feature>
<dbReference type="SUPFAM" id="SSF46774">
    <property type="entry name" value="ARID-like"/>
    <property type="match status" value="2"/>
</dbReference>
<gene>
    <name evidence="7" type="ORF">GAYE_SCF00G1723</name>
</gene>
<dbReference type="InterPro" id="IPR036431">
    <property type="entry name" value="ARID_dom_sf"/>
</dbReference>
<dbReference type="AlphaFoldDB" id="A0AAV9I8V5"/>
<accession>A0AAV9I8V5</accession>
<dbReference type="SUPFAM" id="SSF57903">
    <property type="entry name" value="FYVE/PHD zinc finger"/>
    <property type="match status" value="1"/>
</dbReference>
<dbReference type="Pfam" id="PF01388">
    <property type="entry name" value="ARID"/>
    <property type="match status" value="2"/>
</dbReference>
<dbReference type="SMART" id="SM01014">
    <property type="entry name" value="ARID"/>
    <property type="match status" value="2"/>
</dbReference>
<protein>
    <recommendedName>
        <fullName evidence="6">ARID domain-containing protein</fullName>
    </recommendedName>
</protein>
<name>A0AAV9I8V5_9RHOD</name>
<feature type="domain" description="ARID" evidence="6">
    <location>
        <begin position="15"/>
        <end position="116"/>
    </location>
</feature>
<evidence type="ECO:0000256" key="1">
    <source>
        <dbReference type="ARBA" id="ARBA00023015"/>
    </source>
</evidence>
<dbReference type="Proteomes" id="UP001300502">
    <property type="component" value="Unassembled WGS sequence"/>
</dbReference>
<proteinExistence type="predicted"/>
<evidence type="ECO:0000313" key="7">
    <source>
        <dbReference type="EMBL" id="KAK4523827.1"/>
    </source>
</evidence>
<feature type="compositionally biased region" description="Polar residues" evidence="5">
    <location>
        <begin position="611"/>
        <end position="627"/>
    </location>
</feature>
<sequence length="649" mass="74628">MLLCSQLLKYHGPSGDQQKDLLHDIIAYYVELGNPWPPYQHSQIPSHIGSIAIENLLVDLFRQVYLVRSGYTMVCRNQSWQQVQRALGIPKGTTSHPFFLETIYRVILLPYERERRRLETGETRQRQDIQSPHDWIGWSIQVQLVLDDLSGSHGLRLWGTVLAFRPALEEHIILLDIGRCISVHLDDVVVQLGTFDHELANALTSILQPTADNTLVPSNHKEDGNIIAVRDAGCSSNQTTTTTTTMAIAKEPLYAPSSNWALGPLAWVSNVVFTGMSASSSSQDHLFIEYDLSPLLYHFDTGKKLSELARSWTEPSRKRCAKEPPPVVSKYTMLIIRCVCGCNVDNGDMIRCSQCKIWSHKRCVGWENITDEDTLLHFRCLFCDPGVVPQSKLVQCIVQAIEEGVRKQPKWSDIQERIQEGDFWDHQYEDASSSQSSSEKAKISRDHAPPPHPSHFTNSSATTIQGWRSTKRLKNNVREITKGRKRARVQAPPFVRNEEEEKQFYKEFLQFWKTKGKPIQKIPMFRGKPFDFYALYVGVRDRGGEEAVIDNKQWPEIWKLMNNYYKESTDHSFQLRRYYEMYLKEFANHRERETGKKEEHKSQVESKEHSASTTLQEETCCSTQDALNPSMEDAQYPKVRIVYSKSDDL</sequence>
<dbReference type="GO" id="GO:0005634">
    <property type="term" value="C:nucleus"/>
    <property type="evidence" value="ECO:0007669"/>
    <property type="project" value="TreeGrafter"/>
</dbReference>
<dbReference type="EMBL" id="JANCYU010000020">
    <property type="protein sequence ID" value="KAK4523827.1"/>
    <property type="molecule type" value="Genomic_DNA"/>
</dbReference>
<comment type="caution">
    <text evidence="7">The sequence shown here is derived from an EMBL/GenBank/DDBJ whole genome shotgun (WGS) entry which is preliminary data.</text>
</comment>
<feature type="compositionally biased region" description="Basic and acidic residues" evidence="5">
    <location>
        <begin position="439"/>
        <end position="449"/>
    </location>
</feature>
<keyword evidence="2" id="KW-0238">DNA-binding</keyword>
<dbReference type="PROSITE" id="PS51011">
    <property type="entry name" value="ARID"/>
    <property type="match status" value="2"/>
</dbReference>
<evidence type="ECO:0000256" key="5">
    <source>
        <dbReference type="SAM" id="MobiDB-lite"/>
    </source>
</evidence>
<feature type="compositionally biased region" description="Basic and acidic residues" evidence="5">
    <location>
        <begin position="590"/>
        <end position="610"/>
    </location>
</feature>